<proteinExistence type="predicted"/>
<dbReference type="Proteomes" id="UP000244248">
    <property type="component" value="Unassembled WGS sequence"/>
</dbReference>
<sequence length="141" mass="15281">MKRLLLILAALTVTPAWATCSGLQISDAWVRTAPPGATVMAGYATVKNVGTQKRTIRDVASKDFAAIEIHKTLLEGGISKMQLVETVDVVPKGEARFERGGMHLMLFEPKRLLKAGDTLQLSFSCGGKKRLKADFLVQDAP</sequence>
<dbReference type="PANTHER" id="PTHR36302">
    <property type="entry name" value="BLR7088 PROTEIN"/>
    <property type="match status" value="1"/>
</dbReference>
<dbReference type="Gene3D" id="2.60.40.1890">
    <property type="entry name" value="PCu(A)C copper chaperone"/>
    <property type="match status" value="1"/>
</dbReference>
<feature type="chain" id="PRO_5015470487" description="Copper chaperone PCu(A)C" evidence="1">
    <location>
        <begin position="19"/>
        <end position="141"/>
    </location>
</feature>
<evidence type="ECO:0008006" key="4">
    <source>
        <dbReference type="Google" id="ProtNLM"/>
    </source>
</evidence>
<gene>
    <name evidence="2" type="ORF">CJD38_12475</name>
</gene>
<dbReference type="InterPro" id="IPR007410">
    <property type="entry name" value="LpqE-like"/>
</dbReference>
<dbReference type="RefSeq" id="WP_107940687.1">
    <property type="nucleotide sequence ID" value="NZ_QANS01000004.1"/>
</dbReference>
<evidence type="ECO:0000256" key="1">
    <source>
        <dbReference type="SAM" id="SignalP"/>
    </source>
</evidence>
<dbReference type="Pfam" id="PF04314">
    <property type="entry name" value="PCuAC"/>
    <property type="match status" value="1"/>
</dbReference>
<reference evidence="2 3" key="1">
    <citation type="submission" date="2018-04" db="EMBL/GenBank/DDBJ databases">
        <title>Novel species isolated from glacier.</title>
        <authorList>
            <person name="Liu Q."/>
            <person name="Xin Y.-H."/>
        </authorList>
    </citation>
    <scope>NUCLEOTIDE SEQUENCE [LARGE SCALE GENOMIC DNA]</scope>
    <source>
        <strain evidence="2 3">GT1R17</strain>
    </source>
</reference>
<accession>A0A2T5MEU0</accession>
<name>A0A2T5MEU0_9GAMM</name>
<dbReference type="AlphaFoldDB" id="A0A2T5MEU0"/>
<dbReference type="InterPro" id="IPR058248">
    <property type="entry name" value="Lxx211020-like"/>
</dbReference>
<comment type="caution">
    <text evidence="2">The sequence shown here is derived from an EMBL/GenBank/DDBJ whole genome shotgun (WGS) entry which is preliminary data.</text>
</comment>
<organism evidence="2 3">
    <name type="scientific">Stenotrophobium rhamnosiphilum</name>
    <dbReference type="NCBI Taxonomy" id="2029166"/>
    <lineage>
        <taxon>Bacteria</taxon>
        <taxon>Pseudomonadati</taxon>
        <taxon>Pseudomonadota</taxon>
        <taxon>Gammaproteobacteria</taxon>
        <taxon>Nevskiales</taxon>
        <taxon>Nevskiaceae</taxon>
        <taxon>Stenotrophobium</taxon>
    </lineage>
</organism>
<feature type="signal peptide" evidence="1">
    <location>
        <begin position="1"/>
        <end position="18"/>
    </location>
</feature>
<dbReference type="PANTHER" id="PTHR36302:SF1">
    <property type="entry name" value="COPPER CHAPERONE PCU(A)C"/>
    <property type="match status" value="1"/>
</dbReference>
<evidence type="ECO:0000313" key="3">
    <source>
        <dbReference type="Proteomes" id="UP000244248"/>
    </source>
</evidence>
<dbReference type="EMBL" id="QANS01000004">
    <property type="protein sequence ID" value="PTU31100.1"/>
    <property type="molecule type" value="Genomic_DNA"/>
</dbReference>
<dbReference type="OrthoDB" id="9796962at2"/>
<keyword evidence="3" id="KW-1185">Reference proteome</keyword>
<dbReference type="InterPro" id="IPR036182">
    <property type="entry name" value="PCuAC_sf"/>
</dbReference>
<keyword evidence="1" id="KW-0732">Signal</keyword>
<dbReference type="SUPFAM" id="SSF110087">
    <property type="entry name" value="DR1885-like metal-binding protein"/>
    <property type="match status" value="1"/>
</dbReference>
<protein>
    <recommendedName>
        <fullName evidence="4">Copper chaperone PCu(A)C</fullName>
    </recommendedName>
</protein>
<evidence type="ECO:0000313" key="2">
    <source>
        <dbReference type="EMBL" id="PTU31100.1"/>
    </source>
</evidence>